<evidence type="ECO:0000256" key="3">
    <source>
        <dbReference type="ARBA" id="ARBA00023054"/>
    </source>
</evidence>
<gene>
    <name evidence="11" type="ORF">SAY87_030361</name>
</gene>
<name>A0AAN7KRP3_9MYRT</name>
<accession>A0AAN7KRP3</accession>
<dbReference type="PANTHER" id="PTHR31307">
    <property type="entry name" value="TRIHELIX TRANSCRIPTION FACTOR ASIL2"/>
    <property type="match status" value="1"/>
</dbReference>
<sequence>MEESLEGAMQVVPRPSETSPPTVHREDCWTDEATRSLVEAWGERYIGLNRGSLRQQHWEEVADVVNSRHGGDHSRSHRTDVQCKYRMDTLKKRYKAEKARVVAAGDGSYASPWSFFPILDSLIGTRAPAKGSNPSHPPPAASRPKSSFILPAVPVRRRSFKRSARGHAKLMPFNDSGDVFLRRKYTKPEREDSDGSGSRSSTGRREKKIRGNGEIVRAIKRLGEVYERVERRKQREIVELEKQRMEFAKELEQQRMRWFVEMQVQLQKMEKIKKTSQPSPLAGTVKIQQFVQLKRLFLPGPKSSIVGWLLLPYHCCGFLLRLAISHILILTNLLFLTVSSRM</sequence>
<dbReference type="Pfam" id="PF13837">
    <property type="entry name" value="Myb_DNA-bind_4"/>
    <property type="match status" value="1"/>
</dbReference>
<organism evidence="11 12">
    <name type="scientific">Trapa incisa</name>
    <dbReference type="NCBI Taxonomy" id="236973"/>
    <lineage>
        <taxon>Eukaryota</taxon>
        <taxon>Viridiplantae</taxon>
        <taxon>Streptophyta</taxon>
        <taxon>Embryophyta</taxon>
        <taxon>Tracheophyta</taxon>
        <taxon>Spermatophyta</taxon>
        <taxon>Magnoliopsida</taxon>
        <taxon>eudicotyledons</taxon>
        <taxon>Gunneridae</taxon>
        <taxon>Pentapetalae</taxon>
        <taxon>rosids</taxon>
        <taxon>malvids</taxon>
        <taxon>Myrtales</taxon>
        <taxon>Lythraceae</taxon>
        <taxon>Trapa</taxon>
    </lineage>
</organism>
<keyword evidence="6" id="KW-0539">Nucleus</keyword>
<feature type="region of interest" description="Disordered" evidence="8">
    <location>
        <begin position="185"/>
        <end position="209"/>
    </location>
</feature>
<evidence type="ECO:0000256" key="2">
    <source>
        <dbReference type="ARBA" id="ARBA00023015"/>
    </source>
</evidence>
<feature type="coiled-coil region" evidence="7">
    <location>
        <begin position="226"/>
        <end position="257"/>
    </location>
</feature>
<dbReference type="Gene3D" id="1.10.10.60">
    <property type="entry name" value="Homeodomain-like"/>
    <property type="match status" value="1"/>
</dbReference>
<keyword evidence="9" id="KW-1133">Transmembrane helix</keyword>
<keyword evidence="2" id="KW-0805">Transcription regulation</keyword>
<evidence type="ECO:0000313" key="12">
    <source>
        <dbReference type="Proteomes" id="UP001345219"/>
    </source>
</evidence>
<evidence type="ECO:0000256" key="6">
    <source>
        <dbReference type="ARBA" id="ARBA00023242"/>
    </source>
</evidence>
<keyword evidence="4" id="KW-0238">DNA-binding</keyword>
<dbReference type="Proteomes" id="UP001345219">
    <property type="component" value="Chromosome 24"/>
</dbReference>
<evidence type="ECO:0000259" key="10">
    <source>
        <dbReference type="Pfam" id="PF13837"/>
    </source>
</evidence>
<dbReference type="GO" id="GO:0005634">
    <property type="term" value="C:nucleus"/>
    <property type="evidence" value="ECO:0007669"/>
    <property type="project" value="UniProtKB-SubCell"/>
</dbReference>
<keyword evidence="9" id="KW-0472">Membrane</keyword>
<dbReference type="PANTHER" id="PTHR31307:SF16">
    <property type="entry name" value="OS05G0560600 PROTEIN"/>
    <property type="match status" value="1"/>
</dbReference>
<evidence type="ECO:0000256" key="1">
    <source>
        <dbReference type="ARBA" id="ARBA00004123"/>
    </source>
</evidence>
<feature type="transmembrane region" description="Helical" evidence="9">
    <location>
        <begin position="318"/>
        <end position="338"/>
    </location>
</feature>
<feature type="region of interest" description="Disordered" evidence="8">
    <location>
        <begin position="1"/>
        <end position="25"/>
    </location>
</feature>
<proteinExistence type="predicted"/>
<dbReference type="FunFam" id="1.10.10.60:FF:000104">
    <property type="entry name" value="trihelix transcription factor ASIL2"/>
    <property type="match status" value="1"/>
</dbReference>
<comment type="caution">
    <text evidence="11">The sequence shown here is derived from an EMBL/GenBank/DDBJ whole genome shotgun (WGS) entry which is preliminary data.</text>
</comment>
<feature type="region of interest" description="Disordered" evidence="8">
    <location>
        <begin position="127"/>
        <end position="148"/>
    </location>
</feature>
<evidence type="ECO:0000256" key="4">
    <source>
        <dbReference type="ARBA" id="ARBA00023125"/>
    </source>
</evidence>
<evidence type="ECO:0000256" key="7">
    <source>
        <dbReference type="SAM" id="Coils"/>
    </source>
</evidence>
<protein>
    <recommendedName>
        <fullName evidence="10">Myb/SANT-like DNA-binding domain-containing protein</fullName>
    </recommendedName>
</protein>
<keyword evidence="5" id="KW-0804">Transcription</keyword>
<keyword evidence="12" id="KW-1185">Reference proteome</keyword>
<evidence type="ECO:0000256" key="8">
    <source>
        <dbReference type="SAM" id="MobiDB-lite"/>
    </source>
</evidence>
<dbReference type="InterPro" id="IPR044823">
    <property type="entry name" value="ASIL1/2-like"/>
</dbReference>
<comment type="subcellular location">
    <subcellularLocation>
        <location evidence="1">Nucleus</location>
    </subcellularLocation>
</comment>
<keyword evidence="9" id="KW-0812">Transmembrane</keyword>
<evidence type="ECO:0000256" key="9">
    <source>
        <dbReference type="SAM" id="Phobius"/>
    </source>
</evidence>
<dbReference type="InterPro" id="IPR044822">
    <property type="entry name" value="Myb_DNA-bind_4"/>
</dbReference>
<evidence type="ECO:0000256" key="5">
    <source>
        <dbReference type="ARBA" id="ARBA00023163"/>
    </source>
</evidence>
<keyword evidence="3 7" id="KW-0175">Coiled coil</keyword>
<dbReference type="AlphaFoldDB" id="A0AAN7KRP3"/>
<evidence type="ECO:0000313" key="11">
    <source>
        <dbReference type="EMBL" id="KAK4769829.1"/>
    </source>
</evidence>
<dbReference type="EMBL" id="JAXIOK010000005">
    <property type="protein sequence ID" value="KAK4769829.1"/>
    <property type="molecule type" value="Genomic_DNA"/>
</dbReference>
<feature type="domain" description="Myb/SANT-like DNA-binding" evidence="10">
    <location>
        <begin position="27"/>
        <end position="122"/>
    </location>
</feature>
<reference evidence="11 12" key="1">
    <citation type="journal article" date="2023" name="Hortic Res">
        <title>Pangenome of water caltrop reveals structural variations and asymmetric subgenome divergence after allopolyploidization.</title>
        <authorList>
            <person name="Zhang X."/>
            <person name="Chen Y."/>
            <person name="Wang L."/>
            <person name="Yuan Y."/>
            <person name="Fang M."/>
            <person name="Shi L."/>
            <person name="Lu R."/>
            <person name="Comes H.P."/>
            <person name="Ma Y."/>
            <person name="Chen Y."/>
            <person name="Huang G."/>
            <person name="Zhou Y."/>
            <person name="Zheng Z."/>
            <person name="Qiu Y."/>
        </authorList>
    </citation>
    <scope>NUCLEOTIDE SEQUENCE [LARGE SCALE GENOMIC DNA]</scope>
    <source>
        <tissue evidence="11">Roots</tissue>
    </source>
</reference>
<dbReference type="GO" id="GO:0000976">
    <property type="term" value="F:transcription cis-regulatory region binding"/>
    <property type="evidence" value="ECO:0007669"/>
    <property type="project" value="TreeGrafter"/>
</dbReference>